<dbReference type="AlphaFoldDB" id="A0A179GCE1"/>
<protein>
    <submittedName>
        <fullName evidence="2">Uncharacterized protein</fullName>
    </submittedName>
</protein>
<dbReference type="EMBL" id="LSBI01000009">
    <property type="protein sequence ID" value="OAQ81123.1"/>
    <property type="molecule type" value="Genomic_DNA"/>
</dbReference>
<reference evidence="1" key="4">
    <citation type="submission" date="2023-11" db="EMBL/GenBank/DDBJ databases">
        <authorList>
            <person name="Beijen E."/>
            <person name="Ohm R.A."/>
        </authorList>
    </citation>
    <scope>NUCLEOTIDE SEQUENCE</scope>
    <source>
        <strain evidence="1">CBS 150709</strain>
    </source>
</reference>
<evidence type="ECO:0000313" key="5">
    <source>
        <dbReference type="Proteomes" id="UP000078240"/>
    </source>
</evidence>
<reference evidence="4 6" key="2">
    <citation type="journal article" date="2016" name="Front. Microbiol.">
        <title>Genome and transcriptome sequences reveal the specific parasitism of the nematophagous Purpureocillium lilacinum 36-1.</title>
        <authorList>
            <person name="Xie J."/>
            <person name="Li S."/>
            <person name="Mo C."/>
            <person name="Xiao X."/>
            <person name="Peng D."/>
            <person name="Wang G."/>
            <person name="Xiao Y."/>
        </authorList>
    </citation>
    <scope>NUCLEOTIDE SEQUENCE [LARGE SCALE GENOMIC DNA]</scope>
    <source>
        <strain evidence="4 6">36-1</strain>
    </source>
</reference>
<evidence type="ECO:0000313" key="2">
    <source>
        <dbReference type="EMBL" id="OAQ75495.1"/>
    </source>
</evidence>
<dbReference type="Proteomes" id="UP000245956">
    <property type="component" value="Unassembled WGS sequence"/>
</dbReference>
<dbReference type="EMBL" id="JAWRVI010000028">
    <property type="protein sequence ID" value="KAK4087912.1"/>
    <property type="molecule type" value="Genomic_DNA"/>
</dbReference>
<organism evidence="2 5">
    <name type="scientific">Purpureocillium lilacinum</name>
    <name type="common">Paecilomyces lilacinus</name>
    <dbReference type="NCBI Taxonomy" id="33203"/>
    <lineage>
        <taxon>Eukaryota</taxon>
        <taxon>Fungi</taxon>
        <taxon>Dikarya</taxon>
        <taxon>Ascomycota</taxon>
        <taxon>Pezizomycotina</taxon>
        <taxon>Sordariomycetes</taxon>
        <taxon>Hypocreomycetidae</taxon>
        <taxon>Hypocreales</taxon>
        <taxon>Ophiocordycipitaceae</taxon>
        <taxon>Purpureocillium</taxon>
    </lineage>
</organism>
<proteinExistence type="predicted"/>
<dbReference type="EMBL" id="LCWV01000002">
    <property type="protein sequence ID" value="PWI75967.1"/>
    <property type="molecule type" value="Genomic_DNA"/>
</dbReference>
<comment type="caution">
    <text evidence="2">The sequence shown here is derived from an EMBL/GenBank/DDBJ whole genome shotgun (WGS) entry which is preliminary data.</text>
</comment>
<gene>
    <name evidence="4" type="ORF">PCL_06625</name>
    <name evidence="1" type="ORF">Purlil1_7670</name>
    <name evidence="2" type="ORF">VFPBJ_09468</name>
    <name evidence="3" type="ORF">VFPFJ_09578</name>
</gene>
<name>A0A179GCE1_PURLI</name>
<reference evidence="2 5" key="3">
    <citation type="submission" date="2016-01" db="EMBL/GenBank/DDBJ databases">
        <title>Biosynthesis of antibiotic leucinostatins and their inhibition on Phytophthora in bio-control Purpureocillium lilacinum.</title>
        <authorList>
            <person name="Wang G."/>
            <person name="Liu Z."/>
            <person name="Lin R."/>
            <person name="Li E."/>
            <person name="Mao Z."/>
            <person name="Ling J."/>
            <person name="Yin W."/>
            <person name="Xie B."/>
        </authorList>
    </citation>
    <scope>NUCLEOTIDE SEQUENCE [LARGE SCALE GENOMIC DNA]</scope>
    <source>
        <strain evidence="2">PLBJ-1</strain>
        <strain evidence="3">PLFJ-1</strain>
    </source>
</reference>
<reference evidence="4" key="1">
    <citation type="submission" date="2015-05" db="EMBL/GenBank/DDBJ databases">
        <authorList>
            <person name="Wang D.B."/>
            <person name="Wang M."/>
        </authorList>
    </citation>
    <scope>NUCLEOTIDE SEQUENCE</scope>
    <source>
        <strain evidence="4">36-1</strain>
    </source>
</reference>
<keyword evidence="7" id="KW-1185">Reference proteome</keyword>
<dbReference type="Proteomes" id="UP000078340">
    <property type="component" value="Unassembled WGS sequence"/>
</dbReference>
<reference evidence="1 7" key="5">
    <citation type="journal article" date="2024" name="Microbiol. Resour. Announc.">
        <title>Genome annotations for the ascomycete fungi Trichoderma harzianum, Trichoderma aggressivum, and Purpureocillium lilacinum.</title>
        <authorList>
            <person name="Beijen E.P.W."/>
            <person name="Ohm R.A."/>
        </authorList>
    </citation>
    <scope>NUCLEOTIDE SEQUENCE [LARGE SCALE GENOMIC DNA]</scope>
    <source>
        <strain evidence="1 7">CBS 150709</strain>
    </source>
</reference>
<dbReference type="EMBL" id="LSBH01000008">
    <property type="protein sequence ID" value="OAQ75495.1"/>
    <property type="molecule type" value="Genomic_DNA"/>
</dbReference>
<accession>A0A179GCE1</accession>
<dbReference type="Proteomes" id="UP001287286">
    <property type="component" value="Unassembled WGS sequence"/>
</dbReference>
<evidence type="ECO:0000313" key="7">
    <source>
        <dbReference type="Proteomes" id="UP001287286"/>
    </source>
</evidence>
<evidence type="ECO:0000313" key="6">
    <source>
        <dbReference type="Proteomes" id="UP000245956"/>
    </source>
</evidence>
<evidence type="ECO:0000313" key="3">
    <source>
        <dbReference type="EMBL" id="OAQ81123.1"/>
    </source>
</evidence>
<evidence type="ECO:0000313" key="1">
    <source>
        <dbReference type="EMBL" id="KAK4087912.1"/>
    </source>
</evidence>
<sequence>MAYSAPMQNKLSRAGREAGIQLYTDLYTGDEYMVHICRMLLKSGGLEQLEQIKQHCSSRIGLSDLIITANDPMLQPETYVGAGGREHTRFVPVTDYVGRSVAIGLPITQAERSYDLLNCLLELGYTPEVKMLNKDRWSFWQHRCRERRRGRE</sequence>
<dbReference type="Proteomes" id="UP000078240">
    <property type="component" value="Unassembled WGS sequence"/>
</dbReference>
<dbReference type="OrthoDB" id="10424163at2759"/>
<evidence type="ECO:0000313" key="4">
    <source>
        <dbReference type="EMBL" id="PWI75967.1"/>
    </source>
</evidence>